<evidence type="ECO:0000256" key="14">
    <source>
        <dbReference type="PIRSR" id="PIRSR001365-1"/>
    </source>
</evidence>
<evidence type="ECO:0000256" key="2">
    <source>
        <dbReference type="ARBA" id="ARBA00005120"/>
    </source>
</evidence>
<evidence type="ECO:0000256" key="11">
    <source>
        <dbReference type="ARBA" id="ARBA00047836"/>
    </source>
</evidence>
<keyword evidence="17" id="KW-1185">Reference proteome</keyword>
<dbReference type="InterPro" id="IPR013785">
    <property type="entry name" value="Aldolase_TIM"/>
</dbReference>
<accession>A0A2U1ALF8</accession>
<comment type="caution">
    <text evidence="16">The sequence shown here is derived from an EMBL/GenBank/DDBJ whole genome shotgun (WGS) entry which is preliminary data.</text>
</comment>
<dbReference type="InterPro" id="IPR002220">
    <property type="entry name" value="DapA-like"/>
</dbReference>
<evidence type="ECO:0000313" key="17">
    <source>
        <dbReference type="Proteomes" id="UP000245959"/>
    </source>
</evidence>
<dbReference type="EMBL" id="QEKH01000032">
    <property type="protein sequence ID" value="PVY37177.1"/>
    <property type="molecule type" value="Genomic_DNA"/>
</dbReference>
<comment type="subcellular location">
    <subcellularLocation>
        <location evidence="12">Cytoplasm</location>
    </subcellularLocation>
</comment>
<keyword evidence="9 12" id="KW-0456">Lyase</keyword>
<evidence type="ECO:0000313" key="16">
    <source>
        <dbReference type="EMBL" id="PVY37177.1"/>
    </source>
</evidence>
<comment type="similarity">
    <text evidence="3 12 13">Belongs to the DapA family.</text>
</comment>
<feature type="site" description="Part of a proton relay during catalysis" evidence="12">
    <location>
        <position position="108"/>
    </location>
</feature>
<dbReference type="AlphaFoldDB" id="A0A2U1ALF8"/>
<protein>
    <recommendedName>
        <fullName evidence="4 12">4-hydroxy-tetrahydrodipicolinate synthase</fullName>
        <shortName evidence="12">HTPA synthase</shortName>
        <ecNumber evidence="4 12">4.3.3.7</ecNumber>
    </recommendedName>
</protein>
<evidence type="ECO:0000256" key="15">
    <source>
        <dbReference type="PIRSR" id="PIRSR001365-2"/>
    </source>
</evidence>
<comment type="function">
    <text evidence="1 12">Catalyzes the condensation of (S)-aspartate-beta-semialdehyde [(S)-ASA] and pyruvate to 4-hydroxy-tetrahydrodipicolinate (HTPA).</text>
</comment>
<evidence type="ECO:0000256" key="10">
    <source>
        <dbReference type="ARBA" id="ARBA00023270"/>
    </source>
</evidence>
<evidence type="ECO:0000256" key="6">
    <source>
        <dbReference type="ARBA" id="ARBA00022605"/>
    </source>
</evidence>
<comment type="subunit">
    <text evidence="12">Homotetramer; dimer of dimers.</text>
</comment>
<comment type="caution">
    <text evidence="12">Was originally thought to be a dihydrodipicolinate synthase (DHDPS), catalyzing the condensation of (S)-aspartate-beta-semialdehyde [(S)-ASA] and pyruvate to dihydrodipicolinate (DHDP). However, it was shown in E.coli that the product of the enzymatic reaction is not dihydrodipicolinate but in fact (4S)-4-hydroxy-2,3,4,5-tetrahydro-(2S)-dipicolinic acid (HTPA), and that the consecutive dehydration reaction leading to DHDP is not spontaneous but catalyzed by DapB.</text>
</comment>
<dbReference type="Pfam" id="PF00701">
    <property type="entry name" value="DHDPS"/>
    <property type="match status" value="1"/>
</dbReference>
<dbReference type="PIRSF" id="PIRSF001365">
    <property type="entry name" value="DHDPS"/>
    <property type="match status" value="1"/>
</dbReference>
<dbReference type="InterPro" id="IPR020624">
    <property type="entry name" value="Schiff_base-form_aldolases_CS"/>
</dbReference>
<dbReference type="SUPFAM" id="SSF51569">
    <property type="entry name" value="Aldolase"/>
    <property type="match status" value="1"/>
</dbReference>
<dbReference type="GO" id="GO:0005829">
    <property type="term" value="C:cytosol"/>
    <property type="evidence" value="ECO:0007669"/>
    <property type="project" value="TreeGrafter"/>
</dbReference>
<feature type="active site" description="Schiff-base intermediate with substrate" evidence="12 14">
    <location>
        <position position="162"/>
    </location>
</feature>
<evidence type="ECO:0000256" key="9">
    <source>
        <dbReference type="ARBA" id="ARBA00023239"/>
    </source>
</evidence>
<dbReference type="GO" id="GO:0019877">
    <property type="term" value="P:diaminopimelate biosynthetic process"/>
    <property type="evidence" value="ECO:0007669"/>
    <property type="project" value="UniProtKB-UniRule"/>
</dbReference>
<organism evidence="16 17">
    <name type="scientific">Victivallis vadensis</name>
    <dbReference type="NCBI Taxonomy" id="172901"/>
    <lineage>
        <taxon>Bacteria</taxon>
        <taxon>Pseudomonadati</taxon>
        <taxon>Lentisphaerota</taxon>
        <taxon>Lentisphaeria</taxon>
        <taxon>Victivallales</taxon>
        <taxon>Victivallaceae</taxon>
        <taxon>Victivallis</taxon>
    </lineage>
</organism>
<name>A0A2U1ALF8_9BACT</name>
<sequence length="291" mass="31260">MMEFKGVYTALITPFRNGEIDWDALRKIVELQVAGRVAGLVPVGTTGESPTLSCKEHLEVIRRVVEFAAGRCRIIAGTGANSTAEAVELTREAKELGADATLQVTPYYNKPTQEGIYRHFSTVADKVGLPVVLYNVPGRSGVPIAEATVARLAKNPVIAAVKEAAGSVDRVSMLKDICDITVLSGDDSLALPMVSVGAAGVISVSSNIIPAEMSEMLDLALAGDFKGALKLHQKYYCLFRDQFVETNPIPIKAAMAMAGMIAEEYRLPLCELSPEHREKLAASLKRCGILK</sequence>
<reference evidence="16 17" key="1">
    <citation type="submission" date="2018-04" db="EMBL/GenBank/DDBJ databases">
        <title>Genomic Encyclopedia of Type Strains, Phase IV (KMG-IV): sequencing the most valuable type-strain genomes for metagenomic binning, comparative biology and taxonomic classification.</title>
        <authorList>
            <person name="Goeker M."/>
        </authorList>
    </citation>
    <scope>NUCLEOTIDE SEQUENCE [LARGE SCALE GENOMIC DNA]</scope>
    <source>
        <strain evidence="16 17">DSM 14823</strain>
    </source>
</reference>
<dbReference type="Proteomes" id="UP000245959">
    <property type="component" value="Unassembled WGS sequence"/>
</dbReference>
<dbReference type="PANTHER" id="PTHR12128:SF66">
    <property type="entry name" value="4-HYDROXY-2-OXOGLUTARATE ALDOLASE, MITOCHONDRIAL"/>
    <property type="match status" value="1"/>
</dbReference>
<evidence type="ECO:0000256" key="7">
    <source>
        <dbReference type="ARBA" id="ARBA00022915"/>
    </source>
</evidence>
<comment type="catalytic activity">
    <reaction evidence="11 12">
        <text>L-aspartate 4-semialdehyde + pyruvate = (2S,4S)-4-hydroxy-2,3,4,5-tetrahydrodipicolinate + H2O + H(+)</text>
        <dbReference type="Rhea" id="RHEA:34171"/>
        <dbReference type="ChEBI" id="CHEBI:15361"/>
        <dbReference type="ChEBI" id="CHEBI:15377"/>
        <dbReference type="ChEBI" id="CHEBI:15378"/>
        <dbReference type="ChEBI" id="CHEBI:67139"/>
        <dbReference type="ChEBI" id="CHEBI:537519"/>
        <dbReference type="EC" id="4.3.3.7"/>
    </reaction>
</comment>
<dbReference type="RefSeq" id="WP_206212524.1">
    <property type="nucleotide sequence ID" value="NZ_CABMMC010000099.1"/>
</dbReference>
<evidence type="ECO:0000256" key="12">
    <source>
        <dbReference type="HAMAP-Rule" id="MF_00418"/>
    </source>
</evidence>
<feature type="binding site" evidence="12 15">
    <location>
        <position position="46"/>
    </location>
    <ligand>
        <name>pyruvate</name>
        <dbReference type="ChEBI" id="CHEBI:15361"/>
    </ligand>
</feature>
<dbReference type="GO" id="GO:0008840">
    <property type="term" value="F:4-hydroxy-tetrahydrodipicolinate synthase activity"/>
    <property type="evidence" value="ECO:0007669"/>
    <property type="project" value="UniProtKB-UniRule"/>
</dbReference>
<dbReference type="PRINTS" id="PR00146">
    <property type="entry name" value="DHPICSNTHASE"/>
</dbReference>
<evidence type="ECO:0000256" key="13">
    <source>
        <dbReference type="PIRNR" id="PIRNR001365"/>
    </source>
</evidence>
<keyword evidence="6 12" id="KW-0028">Amino-acid biosynthesis</keyword>
<feature type="active site" description="Proton donor/acceptor" evidence="12 14">
    <location>
        <position position="134"/>
    </location>
</feature>
<dbReference type="InterPro" id="IPR005263">
    <property type="entry name" value="DapA"/>
</dbReference>
<dbReference type="PANTHER" id="PTHR12128">
    <property type="entry name" value="DIHYDRODIPICOLINATE SYNTHASE"/>
    <property type="match status" value="1"/>
</dbReference>
<dbReference type="GeneID" id="78296650"/>
<keyword evidence="5 12" id="KW-0963">Cytoplasm</keyword>
<dbReference type="PROSITE" id="PS00665">
    <property type="entry name" value="DHDPS_1"/>
    <property type="match status" value="1"/>
</dbReference>
<dbReference type="EC" id="4.3.3.7" evidence="4 12"/>
<evidence type="ECO:0000256" key="1">
    <source>
        <dbReference type="ARBA" id="ARBA00003294"/>
    </source>
</evidence>
<evidence type="ECO:0000256" key="4">
    <source>
        <dbReference type="ARBA" id="ARBA00012086"/>
    </source>
</evidence>
<dbReference type="NCBIfam" id="TIGR00674">
    <property type="entry name" value="dapA"/>
    <property type="match status" value="1"/>
</dbReference>
<dbReference type="GO" id="GO:0009089">
    <property type="term" value="P:lysine biosynthetic process via diaminopimelate"/>
    <property type="evidence" value="ECO:0007669"/>
    <property type="project" value="UniProtKB-UniRule"/>
</dbReference>
<dbReference type="UniPathway" id="UPA00034">
    <property type="reaction ID" value="UER00017"/>
</dbReference>
<evidence type="ECO:0000256" key="3">
    <source>
        <dbReference type="ARBA" id="ARBA00007592"/>
    </source>
</evidence>
<keyword evidence="8 12" id="KW-0457">Lysine biosynthesis</keyword>
<keyword evidence="10 12" id="KW-0704">Schiff base</keyword>
<dbReference type="SMART" id="SM01130">
    <property type="entry name" value="DHDPS"/>
    <property type="match status" value="1"/>
</dbReference>
<evidence type="ECO:0000256" key="5">
    <source>
        <dbReference type="ARBA" id="ARBA00022490"/>
    </source>
</evidence>
<feature type="binding site" evidence="12 15">
    <location>
        <position position="202"/>
    </location>
    <ligand>
        <name>pyruvate</name>
        <dbReference type="ChEBI" id="CHEBI:15361"/>
    </ligand>
</feature>
<comment type="pathway">
    <text evidence="2 12">Amino-acid biosynthesis; L-lysine biosynthesis via DAP pathway; (S)-tetrahydrodipicolinate from L-aspartate: step 3/4.</text>
</comment>
<dbReference type="PROSITE" id="PS00666">
    <property type="entry name" value="DHDPS_2"/>
    <property type="match status" value="1"/>
</dbReference>
<dbReference type="CDD" id="cd00950">
    <property type="entry name" value="DHDPS"/>
    <property type="match status" value="1"/>
</dbReference>
<dbReference type="HAMAP" id="MF_00418">
    <property type="entry name" value="DapA"/>
    <property type="match status" value="1"/>
</dbReference>
<keyword evidence="7 12" id="KW-0220">Diaminopimelate biosynthesis</keyword>
<dbReference type="InterPro" id="IPR020625">
    <property type="entry name" value="Schiff_base-form_aldolases_AS"/>
</dbReference>
<feature type="site" description="Part of a proton relay during catalysis" evidence="12">
    <location>
        <position position="45"/>
    </location>
</feature>
<proteinExistence type="inferred from homology"/>
<gene>
    <name evidence="12" type="primary">dapA</name>
    <name evidence="16" type="ORF">C8D82_13214</name>
</gene>
<dbReference type="Gene3D" id="3.20.20.70">
    <property type="entry name" value="Aldolase class I"/>
    <property type="match status" value="1"/>
</dbReference>
<evidence type="ECO:0000256" key="8">
    <source>
        <dbReference type="ARBA" id="ARBA00023154"/>
    </source>
</evidence>